<reference evidence="2" key="1">
    <citation type="submission" date="2013-09" db="EMBL/GenBank/DDBJ databases">
        <title>The Genome Sequence of Anopheles maculatus species B.</title>
        <authorList>
            <consortium name="The Broad Institute Genomics Platform"/>
            <person name="Neafsey D.E."/>
            <person name="Besansky N."/>
            <person name="Howell P."/>
            <person name="Walton C."/>
            <person name="Young S.K."/>
            <person name="Zeng Q."/>
            <person name="Gargeya S."/>
            <person name="Fitzgerald M."/>
            <person name="Haas B."/>
            <person name="Abouelleil A."/>
            <person name="Allen A.W."/>
            <person name="Alvarado L."/>
            <person name="Arachchi H.M."/>
            <person name="Berlin A.M."/>
            <person name="Chapman S.B."/>
            <person name="Gainer-Dewar J."/>
            <person name="Goldberg J."/>
            <person name="Griggs A."/>
            <person name="Gujja S."/>
            <person name="Hansen M."/>
            <person name="Howarth C."/>
            <person name="Imamovic A."/>
            <person name="Ireland A."/>
            <person name="Larimer J."/>
            <person name="McCowan C."/>
            <person name="Murphy C."/>
            <person name="Pearson M."/>
            <person name="Poon T.W."/>
            <person name="Priest M."/>
            <person name="Roberts A."/>
            <person name="Saif S."/>
            <person name="Shea T."/>
            <person name="Sisk P."/>
            <person name="Sykes S."/>
            <person name="Wortman J."/>
            <person name="Nusbaum C."/>
            <person name="Birren B."/>
        </authorList>
    </citation>
    <scope>NUCLEOTIDE SEQUENCE [LARGE SCALE GENOMIC DNA]</scope>
    <source>
        <strain evidence="2">maculatus3</strain>
    </source>
</reference>
<sequence length="228" mass="25614">MKLYLKYYGAQNSADDDSFYHLDVPLETFIVLVLYRYLEINPSNVVVHFVQCKATSNVLRVVLPRSMIRGNQSVNFTDATNTLPNDGDPALFCQLPSISIESINTIVSGLCGVCRRLTKQHITTSKKAEGLLGFKGNTLVAPADASLWTKFCEIDIIRCVEDVLSFDANSTTTVPNELGQFESHLLQPLKSHNIYKLINLVNNVRISSDEEHRKLVGVEQRFDFHANH</sequence>
<dbReference type="GO" id="GO:0005737">
    <property type="term" value="C:cytoplasm"/>
    <property type="evidence" value="ECO:0007669"/>
    <property type="project" value="TreeGrafter"/>
</dbReference>
<evidence type="ECO:0000313" key="1">
    <source>
        <dbReference type="EnsemblMetazoa" id="AMAM024574-PA"/>
    </source>
</evidence>
<keyword evidence="2" id="KW-1185">Reference proteome</keyword>
<protein>
    <submittedName>
        <fullName evidence="1">Uncharacterized protein</fullName>
    </submittedName>
</protein>
<name>A0A9I3K5E3_9DIPT</name>
<proteinExistence type="predicted"/>
<dbReference type="PANTHER" id="PTHR13369:SF0">
    <property type="entry name" value="GLUTATHIONE S-TRANSFERASE C-TERMINAL DOMAIN-CONTAINING PROTEIN"/>
    <property type="match status" value="1"/>
</dbReference>
<reference evidence="1" key="2">
    <citation type="submission" date="2023-03" db="UniProtKB">
        <authorList>
            <consortium name="EnsemblMetazoa"/>
        </authorList>
    </citation>
    <scope>IDENTIFICATION</scope>
    <source>
        <strain evidence="1">maculatus3</strain>
    </source>
</reference>
<accession>A0A9I3K5E3</accession>
<dbReference type="PANTHER" id="PTHR13369">
    <property type="match status" value="1"/>
</dbReference>
<dbReference type="EnsemblMetazoa" id="AMAM024574-RA">
    <property type="protein sequence ID" value="AMAM024574-PA"/>
    <property type="gene ID" value="AMAM024574"/>
</dbReference>
<organism evidence="1 2">
    <name type="scientific">Anopheles maculatus</name>
    <dbReference type="NCBI Taxonomy" id="74869"/>
    <lineage>
        <taxon>Eukaryota</taxon>
        <taxon>Metazoa</taxon>
        <taxon>Ecdysozoa</taxon>
        <taxon>Arthropoda</taxon>
        <taxon>Hexapoda</taxon>
        <taxon>Insecta</taxon>
        <taxon>Pterygota</taxon>
        <taxon>Neoptera</taxon>
        <taxon>Endopterygota</taxon>
        <taxon>Diptera</taxon>
        <taxon>Nematocera</taxon>
        <taxon>Culicoidea</taxon>
        <taxon>Culicidae</taxon>
        <taxon>Anophelinae</taxon>
        <taxon>Anopheles</taxon>
        <taxon>Anopheles maculatus group</taxon>
    </lineage>
</organism>
<dbReference type="Proteomes" id="UP000075901">
    <property type="component" value="Unassembled WGS sequence"/>
</dbReference>
<evidence type="ECO:0000313" key="2">
    <source>
        <dbReference type="Proteomes" id="UP000075901"/>
    </source>
</evidence>
<dbReference type="AlphaFoldDB" id="A0A9I3K5E3"/>